<dbReference type="Proteomes" id="UP001073227">
    <property type="component" value="Unassembled WGS sequence"/>
</dbReference>
<dbReference type="EMBL" id="JAOVZR010000001">
    <property type="protein sequence ID" value="MCY0148575.1"/>
    <property type="molecule type" value="Genomic_DNA"/>
</dbReference>
<evidence type="ECO:0000256" key="1">
    <source>
        <dbReference type="ARBA" id="ARBA00023002"/>
    </source>
</evidence>
<dbReference type="InterPro" id="IPR006115">
    <property type="entry name" value="6PGDH_NADP-bd"/>
</dbReference>
<gene>
    <name evidence="5" type="ORF">OEG84_12880</name>
</gene>
<sequence>MGLGFAGLGRMGRRMAANCARAGFEVSVWNRSAAAAEELAAQCGVGVAGSPADLASRCDVVVSMLADDAAARTVYLGNSGLIATQGAATLVEMGTMSPALVAELAACAETCGKRFVDAPVSGATEAAGVAQLLIMAGASQEDFPELEAVFAAMGRKTIWLGASGNGAIMKLAVNMLIHGLNQTLCEALALTARAGIGEATAYDVIENSAAAAPMLKYRRSLYLDERAHDVSFTVDLAAKDMGFALDLARQLGVAMPQSEITLSVLKEAIAACYGGRDMASILSFMKEKSV</sequence>
<evidence type="ECO:0000256" key="2">
    <source>
        <dbReference type="ARBA" id="ARBA00023027"/>
    </source>
</evidence>
<evidence type="ECO:0000259" key="4">
    <source>
        <dbReference type="Pfam" id="PF14833"/>
    </source>
</evidence>
<dbReference type="Gene3D" id="3.40.50.720">
    <property type="entry name" value="NAD(P)-binding Rossmann-like Domain"/>
    <property type="match status" value="1"/>
</dbReference>
<dbReference type="SUPFAM" id="SSF48179">
    <property type="entry name" value="6-phosphogluconate dehydrogenase C-terminal domain-like"/>
    <property type="match status" value="1"/>
</dbReference>
<dbReference type="PIRSF" id="PIRSF000103">
    <property type="entry name" value="HIBADH"/>
    <property type="match status" value="1"/>
</dbReference>
<dbReference type="RefSeq" id="WP_267656175.1">
    <property type="nucleotide sequence ID" value="NZ_JAOVZR010000001.1"/>
</dbReference>
<dbReference type="InterPro" id="IPR008927">
    <property type="entry name" value="6-PGluconate_DH-like_C_sf"/>
</dbReference>
<feature type="domain" description="6-phosphogluconate dehydrogenase NADP-binding" evidence="3">
    <location>
        <begin position="3"/>
        <end position="161"/>
    </location>
</feature>
<dbReference type="Pfam" id="PF03446">
    <property type="entry name" value="NAD_binding_2"/>
    <property type="match status" value="1"/>
</dbReference>
<reference evidence="5" key="1">
    <citation type="submission" date="2022-10" db="EMBL/GenBank/DDBJ databases">
        <title>Hoeflea sp. G2-23, isolated from marine algae.</title>
        <authorList>
            <person name="Kristyanto S."/>
            <person name="Kim J.M."/>
            <person name="Jeon C.O."/>
        </authorList>
    </citation>
    <scope>NUCLEOTIDE SEQUENCE</scope>
    <source>
        <strain evidence="5">G2-23</strain>
    </source>
</reference>
<organism evidence="5 6">
    <name type="scientific">Hoeflea algicola</name>
    <dbReference type="NCBI Taxonomy" id="2983763"/>
    <lineage>
        <taxon>Bacteria</taxon>
        <taxon>Pseudomonadati</taxon>
        <taxon>Pseudomonadota</taxon>
        <taxon>Alphaproteobacteria</taxon>
        <taxon>Hyphomicrobiales</taxon>
        <taxon>Rhizobiaceae</taxon>
        <taxon>Hoeflea</taxon>
    </lineage>
</organism>
<accession>A0ABT3Z9V5</accession>
<keyword evidence="1" id="KW-0560">Oxidoreductase</keyword>
<evidence type="ECO:0000313" key="5">
    <source>
        <dbReference type="EMBL" id="MCY0148575.1"/>
    </source>
</evidence>
<protein>
    <submittedName>
        <fullName evidence="5">NAD(P)-dependent oxidoreductase</fullName>
    </submittedName>
</protein>
<comment type="caution">
    <text evidence="5">The sequence shown here is derived from an EMBL/GenBank/DDBJ whole genome shotgun (WGS) entry which is preliminary data.</text>
</comment>
<dbReference type="InterPro" id="IPR013328">
    <property type="entry name" value="6PGD_dom2"/>
</dbReference>
<evidence type="ECO:0000313" key="6">
    <source>
        <dbReference type="Proteomes" id="UP001073227"/>
    </source>
</evidence>
<dbReference type="InterPro" id="IPR029154">
    <property type="entry name" value="HIBADH-like_NADP-bd"/>
</dbReference>
<keyword evidence="6" id="KW-1185">Reference proteome</keyword>
<dbReference type="InterPro" id="IPR015815">
    <property type="entry name" value="HIBADH-related"/>
</dbReference>
<dbReference type="InterPro" id="IPR036291">
    <property type="entry name" value="NAD(P)-bd_dom_sf"/>
</dbReference>
<evidence type="ECO:0000259" key="3">
    <source>
        <dbReference type="Pfam" id="PF03446"/>
    </source>
</evidence>
<name>A0ABT3Z9V5_9HYPH</name>
<dbReference type="PANTHER" id="PTHR43580:SF2">
    <property type="entry name" value="CYTOKINE-LIKE NUCLEAR FACTOR N-PAC"/>
    <property type="match status" value="1"/>
</dbReference>
<dbReference type="Pfam" id="PF14833">
    <property type="entry name" value="NAD_binding_11"/>
    <property type="match status" value="1"/>
</dbReference>
<dbReference type="PANTHER" id="PTHR43580">
    <property type="entry name" value="OXIDOREDUCTASE GLYR1-RELATED"/>
    <property type="match status" value="1"/>
</dbReference>
<dbReference type="InterPro" id="IPR051265">
    <property type="entry name" value="HIBADH-related_NP60_sf"/>
</dbReference>
<proteinExistence type="predicted"/>
<dbReference type="Gene3D" id="1.10.1040.10">
    <property type="entry name" value="N-(1-d-carboxylethyl)-l-norvaline Dehydrogenase, domain 2"/>
    <property type="match status" value="1"/>
</dbReference>
<keyword evidence="2" id="KW-0520">NAD</keyword>
<feature type="domain" description="3-hydroxyisobutyrate dehydrogenase-like NAD-binding" evidence="4">
    <location>
        <begin position="164"/>
        <end position="283"/>
    </location>
</feature>
<dbReference type="SUPFAM" id="SSF51735">
    <property type="entry name" value="NAD(P)-binding Rossmann-fold domains"/>
    <property type="match status" value="1"/>
</dbReference>